<keyword evidence="2" id="KW-1185">Reference proteome</keyword>
<dbReference type="Gene3D" id="3.30.420.10">
    <property type="entry name" value="Ribonuclease H-like superfamily/Ribonuclease H"/>
    <property type="match status" value="1"/>
</dbReference>
<reference evidence="2" key="1">
    <citation type="submission" date="2010-08" db="EMBL/GenBank/DDBJ databases">
        <authorList>
            <consortium name="Caenorhabditis japonica Sequencing Consortium"/>
            <person name="Wilson R.K."/>
        </authorList>
    </citation>
    <scope>NUCLEOTIDE SEQUENCE [LARGE SCALE GENOMIC DNA]</scope>
    <source>
        <strain evidence="2">DF5081</strain>
    </source>
</reference>
<protein>
    <submittedName>
        <fullName evidence="1">Uncharacterized protein</fullName>
    </submittedName>
</protein>
<evidence type="ECO:0000313" key="1">
    <source>
        <dbReference type="EnsemblMetazoa" id="CJA31385.1"/>
    </source>
</evidence>
<name>A0A8R1ID94_CAEJA</name>
<dbReference type="InterPro" id="IPR036397">
    <property type="entry name" value="RNaseH_sf"/>
</dbReference>
<dbReference type="EnsemblMetazoa" id="CJA31385.1">
    <property type="protein sequence ID" value="CJA31385.1"/>
    <property type="gene ID" value="WBGene00207232"/>
</dbReference>
<evidence type="ECO:0000313" key="2">
    <source>
        <dbReference type="Proteomes" id="UP000005237"/>
    </source>
</evidence>
<reference evidence="1" key="2">
    <citation type="submission" date="2022-06" db="UniProtKB">
        <authorList>
            <consortium name="EnsemblMetazoa"/>
        </authorList>
    </citation>
    <scope>IDENTIFICATION</scope>
    <source>
        <strain evidence="1">DF5081</strain>
    </source>
</reference>
<organism evidence="1 2">
    <name type="scientific">Caenorhabditis japonica</name>
    <dbReference type="NCBI Taxonomy" id="281687"/>
    <lineage>
        <taxon>Eukaryota</taxon>
        <taxon>Metazoa</taxon>
        <taxon>Ecdysozoa</taxon>
        <taxon>Nematoda</taxon>
        <taxon>Chromadorea</taxon>
        <taxon>Rhabditida</taxon>
        <taxon>Rhabditina</taxon>
        <taxon>Rhabditomorpha</taxon>
        <taxon>Rhabditoidea</taxon>
        <taxon>Rhabditidae</taxon>
        <taxon>Peloderinae</taxon>
        <taxon>Caenorhabditis</taxon>
    </lineage>
</organism>
<dbReference type="GO" id="GO:0003676">
    <property type="term" value="F:nucleic acid binding"/>
    <property type="evidence" value="ECO:0007669"/>
    <property type="project" value="InterPro"/>
</dbReference>
<sequence length="90" mass="10348">MVWADQLGSLPKYGFGQRPFTLQQDWTPSHGSKSTKAVFDAHFPGYCFVPGSQSFGLFVWGYLQLESKVLARSQPNIEYLKQALLKWYRD</sequence>
<proteinExistence type="predicted"/>
<dbReference type="Proteomes" id="UP000005237">
    <property type="component" value="Unassembled WGS sequence"/>
</dbReference>
<dbReference type="AlphaFoldDB" id="A0A8R1ID94"/>
<accession>A0A8R1ID94</accession>